<dbReference type="SUPFAM" id="SSF50044">
    <property type="entry name" value="SH3-domain"/>
    <property type="match status" value="1"/>
</dbReference>
<dbReference type="GO" id="GO:0006897">
    <property type="term" value="P:endocytosis"/>
    <property type="evidence" value="ECO:0007669"/>
    <property type="project" value="InterPro"/>
</dbReference>
<keyword evidence="8" id="KW-1185">Reference proteome</keyword>
<evidence type="ECO:0000256" key="1">
    <source>
        <dbReference type="ARBA" id="ARBA00004496"/>
    </source>
</evidence>
<evidence type="ECO:0000256" key="4">
    <source>
        <dbReference type="PROSITE-ProRule" id="PRU00192"/>
    </source>
</evidence>
<dbReference type="FunCoup" id="A0A448YLV4">
    <property type="interactions" value="143"/>
</dbReference>
<evidence type="ECO:0000313" key="8">
    <source>
        <dbReference type="Proteomes" id="UP000290900"/>
    </source>
</evidence>
<gene>
    <name evidence="7" type="ORF">BRENAR_LOCUS2565</name>
</gene>
<dbReference type="PROSITE" id="PS50002">
    <property type="entry name" value="SH3"/>
    <property type="match status" value="1"/>
</dbReference>
<keyword evidence="2 4" id="KW-0728">SH3 domain</keyword>
<dbReference type="STRING" id="13370.A0A448YLV4"/>
<dbReference type="Pfam" id="PF00018">
    <property type="entry name" value="SH3_1"/>
    <property type="match status" value="1"/>
</dbReference>
<dbReference type="InParanoid" id="A0A448YLV4"/>
<dbReference type="PRINTS" id="PR00452">
    <property type="entry name" value="SH3DOMAIN"/>
</dbReference>
<feature type="domain" description="SH3" evidence="6">
    <location>
        <begin position="92"/>
        <end position="151"/>
    </location>
</feature>
<sequence>MSAAINRSLTTVKTELEFLLESNVITNDLYKSIIDQLPQKYSNGMPAADLKAASSAPSEPAAEPVSEKQDSFSANAPPNPPPSASSPPPYSESQQFVQAMYDYRPQQPEDLELRAGDKIVVTEKLSPSWWRGTANGKSGIFPANYVQVLGSSEKQQLQQREEHQQQQQQQQQQFPQQQYLQQQNPSVYQVQAPQNYNPMPMNVAGSSFAPPQSYQQQQFVQAPQQEQPHVSSGASNALHKFGSKLGNAAIFGAGATIGSDLVNSIF</sequence>
<dbReference type="GO" id="GO:0015629">
    <property type="term" value="C:actin cytoskeleton"/>
    <property type="evidence" value="ECO:0007669"/>
    <property type="project" value="TreeGrafter"/>
</dbReference>
<dbReference type="GO" id="GO:0097320">
    <property type="term" value="P:plasma membrane tubulation"/>
    <property type="evidence" value="ECO:0007669"/>
    <property type="project" value="TreeGrafter"/>
</dbReference>
<dbReference type="InterPro" id="IPR046982">
    <property type="entry name" value="BIN3/RVS161-like"/>
</dbReference>
<feature type="compositionally biased region" description="Pro residues" evidence="5">
    <location>
        <begin position="77"/>
        <end position="90"/>
    </location>
</feature>
<feature type="region of interest" description="Disordered" evidence="5">
    <location>
        <begin position="48"/>
        <end position="93"/>
    </location>
</feature>
<feature type="compositionally biased region" description="Low complexity" evidence="5">
    <location>
        <begin position="165"/>
        <end position="183"/>
    </location>
</feature>
<dbReference type="InterPro" id="IPR036028">
    <property type="entry name" value="SH3-like_dom_sf"/>
</dbReference>
<feature type="compositionally biased region" description="Polar residues" evidence="5">
    <location>
        <begin position="184"/>
        <end position="197"/>
    </location>
</feature>
<organism evidence="7 8">
    <name type="scientific">Brettanomyces naardenensis</name>
    <name type="common">Yeast</name>
    <dbReference type="NCBI Taxonomy" id="13370"/>
    <lineage>
        <taxon>Eukaryota</taxon>
        <taxon>Fungi</taxon>
        <taxon>Dikarya</taxon>
        <taxon>Ascomycota</taxon>
        <taxon>Saccharomycotina</taxon>
        <taxon>Pichiomycetes</taxon>
        <taxon>Pichiales</taxon>
        <taxon>Pichiaceae</taxon>
        <taxon>Brettanomyces</taxon>
    </lineage>
</organism>
<comment type="subcellular location">
    <subcellularLocation>
        <location evidence="1">Cytoplasm</location>
    </subcellularLocation>
</comment>
<dbReference type="SMART" id="SM00326">
    <property type="entry name" value="SH3"/>
    <property type="match status" value="1"/>
</dbReference>
<dbReference type="EMBL" id="CAACVR010000013">
    <property type="protein sequence ID" value="VEU21833.1"/>
    <property type="molecule type" value="Genomic_DNA"/>
</dbReference>
<evidence type="ECO:0000313" key="7">
    <source>
        <dbReference type="EMBL" id="VEU21833.1"/>
    </source>
</evidence>
<accession>A0A448YLV4</accession>
<dbReference type="GO" id="GO:0005737">
    <property type="term" value="C:cytoplasm"/>
    <property type="evidence" value="ECO:0007669"/>
    <property type="project" value="UniProtKB-SubCell"/>
</dbReference>
<dbReference type="PANTHER" id="PTHR47174">
    <property type="entry name" value="BRIDGING INTEGRATOR 3"/>
    <property type="match status" value="1"/>
</dbReference>
<proteinExistence type="predicted"/>
<dbReference type="GO" id="GO:0008289">
    <property type="term" value="F:lipid binding"/>
    <property type="evidence" value="ECO:0007669"/>
    <property type="project" value="TreeGrafter"/>
</dbReference>
<feature type="region of interest" description="Disordered" evidence="5">
    <location>
        <begin position="152"/>
        <end position="235"/>
    </location>
</feature>
<dbReference type="PANTHER" id="PTHR47174:SF3">
    <property type="entry name" value="BRIDGING INTEGRATOR 3"/>
    <property type="match status" value="1"/>
</dbReference>
<dbReference type="OrthoDB" id="6250593at2759"/>
<dbReference type="GO" id="GO:0051666">
    <property type="term" value="P:actin cortical patch localization"/>
    <property type="evidence" value="ECO:0007669"/>
    <property type="project" value="InterPro"/>
</dbReference>
<reference evidence="7 8" key="1">
    <citation type="submission" date="2018-12" db="EMBL/GenBank/DDBJ databases">
        <authorList>
            <person name="Tiukova I."/>
            <person name="Dainat J."/>
        </authorList>
    </citation>
    <scope>NUCLEOTIDE SEQUENCE [LARGE SCALE GENOMIC DNA]</scope>
</reference>
<dbReference type="PRINTS" id="PR01887">
    <property type="entry name" value="SPECTRNALPHA"/>
</dbReference>
<dbReference type="InterPro" id="IPR001452">
    <property type="entry name" value="SH3_domain"/>
</dbReference>
<dbReference type="Proteomes" id="UP000290900">
    <property type="component" value="Unassembled WGS sequence"/>
</dbReference>
<feature type="compositionally biased region" description="Low complexity" evidence="5">
    <location>
        <begin position="210"/>
        <end position="228"/>
    </location>
</feature>
<keyword evidence="3" id="KW-0963">Cytoplasm</keyword>
<evidence type="ECO:0000259" key="6">
    <source>
        <dbReference type="PROSITE" id="PS50002"/>
    </source>
</evidence>
<dbReference type="Gene3D" id="2.30.30.40">
    <property type="entry name" value="SH3 Domains"/>
    <property type="match status" value="1"/>
</dbReference>
<protein>
    <submittedName>
        <fullName evidence="7">DEKNAAC102881</fullName>
    </submittedName>
</protein>
<evidence type="ECO:0000256" key="5">
    <source>
        <dbReference type="SAM" id="MobiDB-lite"/>
    </source>
</evidence>
<name>A0A448YLV4_BRENA</name>
<evidence type="ECO:0000256" key="2">
    <source>
        <dbReference type="ARBA" id="ARBA00022443"/>
    </source>
</evidence>
<dbReference type="AlphaFoldDB" id="A0A448YLV4"/>
<evidence type="ECO:0000256" key="3">
    <source>
        <dbReference type="ARBA" id="ARBA00022490"/>
    </source>
</evidence>
<feature type="compositionally biased region" description="Low complexity" evidence="5">
    <location>
        <begin position="52"/>
        <end position="64"/>
    </location>
</feature>